<proteinExistence type="predicted"/>
<dbReference type="Proteomes" id="UP000887564">
    <property type="component" value="Unplaced"/>
</dbReference>
<reference evidence="8" key="1">
    <citation type="submission" date="2022-11" db="UniProtKB">
        <authorList>
            <consortium name="WormBaseParasite"/>
        </authorList>
    </citation>
    <scope>IDENTIFICATION</scope>
</reference>
<dbReference type="Pfam" id="PF00433">
    <property type="entry name" value="Pkinase_C"/>
    <property type="match status" value="1"/>
</dbReference>
<sequence length="124" mass="14314">MKTHAFFRNSIDWELLEARQVVPPYNPSVANDRDLQHFDTTFTDEAPTLTPDDPSVMEASLYSLSYGDSTPHLCTIQDAVRCWTRFVFHLLFESHLDRRIAKARVKKVDGCNEAFMSFILLRCS</sequence>
<keyword evidence="3" id="KW-0547">Nucleotide-binding</keyword>
<evidence type="ECO:0000256" key="5">
    <source>
        <dbReference type="ARBA" id="ARBA00022840"/>
    </source>
</evidence>
<keyword evidence="4" id="KW-0418">Kinase</keyword>
<keyword evidence="7" id="KW-1185">Reference proteome</keyword>
<accession>A0A914RUJ2</accession>
<feature type="domain" description="AGC-kinase C-terminal" evidence="6">
    <location>
        <begin position="9"/>
        <end position="124"/>
    </location>
</feature>
<evidence type="ECO:0000313" key="7">
    <source>
        <dbReference type="Proteomes" id="UP000887564"/>
    </source>
</evidence>
<dbReference type="GO" id="GO:0005524">
    <property type="term" value="F:ATP binding"/>
    <property type="evidence" value="ECO:0007669"/>
    <property type="project" value="UniProtKB-KW"/>
</dbReference>
<dbReference type="WBParaSite" id="PEQ_0000999301-mRNA-1">
    <property type="protein sequence ID" value="PEQ_0000999301-mRNA-1"/>
    <property type="gene ID" value="PEQ_0000999301"/>
</dbReference>
<dbReference type="InterPro" id="IPR000961">
    <property type="entry name" value="AGC-kinase_C"/>
</dbReference>
<protein>
    <submittedName>
        <fullName evidence="8">AGC-kinase C-terminal domain-containing protein</fullName>
    </submittedName>
</protein>
<keyword evidence="2" id="KW-0808">Transferase</keyword>
<dbReference type="GO" id="GO:0004674">
    <property type="term" value="F:protein serine/threonine kinase activity"/>
    <property type="evidence" value="ECO:0007669"/>
    <property type="project" value="UniProtKB-KW"/>
</dbReference>
<evidence type="ECO:0000256" key="3">
    <source>
        <dbReference type="ARBA" id="ARBA00022741"/>
    </source>
</evidence>
<keyword evidence="1" id="KW-0723">Serine/threonine-protein kinase</keyword>
<evidence type="ECO:0000259" key="6">
    <source>
        <dbReference type="PROSITE" id="PS51285"/>
    </source>
</evidence>
<evidence type="ECO:0000313" key="8">
    <source>
        <dbReference type="WBParaSite" id="PEQ_0000999301-mRNA-1"/>
    </source>
</evidence>
<dbReference type="Gene3D" id="1.10.510.10">
    <property type="entry name" value="Transferase(Phosphotransferase) domain 1"/>
    <property type="match status" value="1"/>
</dbReference>
<organism evidence="7 8">
    <name type="scientific">Parascaris equorum</name>
    <name type="common">Equine roundworm</name>
    <dbReference type="NCBI Taxonomy" id="6256"/>
    <lineage>
        <taxon>Eukaryota</taxon>
        <taxon>Metazoa</taxon>
        <taxon>Ecdysozoa</taxon>
        <taxon>Nematoda</taxon>
        <taxon>Chromadorea</taxon>
        <taxon>Rhabditida</taxon>
        <taxon>Spirurina</taxon>
        <taxon>Ascaridomorpha</taxon>
        <taxon>Ascaridoidea</taxon>
        <taxon>Ascarididae</taxon>
        <taxon>Parascaris</taxon>
    </lineage>
</organism>
<dbReference type="AlphaFoldDB" id="A0A914RUJ2"/>
<dbReference type="Gene3D" id="3.30.200.20">
    <property type="entry name" value="Phosphorylase Kinase, domain 1"/>
    <property type="match status" value="1"/>
</dbReference>
<keyword evidence="5" id="KW-0067">ATP-binding</keyword>
<evidence type="ECO:0000256" key="1">
    <source>
        <dbReference type="ARBA" id="ARBA00022527"/>
    </source>
</evidence>
<evidence type="ECO:0000256" key="2">
    <source>
        <dbReference type="ARBA" id="ARBA00022679"/>
    </source>
</evidence>
<name>A0A914RUJ2_PAREQ</name>
<dbReference type="PROSITE" id="PS51285">
    <property type="entry name" value="AGC_KINASE_CTER"/>
    <property type="match status" value="1"/>
</dbReference>
<dbReference type="InterPro" id="IPR017892">
    <property type="entry name" value="Pkinase_C"/>
</dbReference>
<evidence type="ECO:0000256" key="4">
    <source>
        <dbReference type="ARBA" id="ARBA00022777"/>
    </source>
</evidence>
<dbReference type="SMART" id="SM00133">
    <property type="entry name" value="S_TK_X"/>
    <property type="match status" value="1"/>
</dbReference>